<dbReference type="GeneID" id="39985393"/>
<keyword evidence="4" id="KW-1185">Reference proteome</keyword>
<evidence type="ECO:0000259" key="2">
    <source>
        <dbReference type="Pfam" id="PF09149"/>
    </source>
</evidence>
<evidence type="ECO:0000256" key="1">
    <source>
        <dbReference type="SAM" id="MobiDB-lite"/>
    </source>
</evidence>
<protein>
    <recommendedName>
        <fullName evidence="2">DUF1935 domain-containing protein</fullName>
    </recommendedName>
</protein>
<dbReference type="EMBL" id="NBCO01000014">
    <property type="protein sequence ID" value="ORC88957.1"/>
    <property type="molecule type" value="Genomic_DNA"/>
</dbReference>
<dbReference type="InterPro" id="IPR036310">
    <property type="entry name" value="Smp-1-like_sf"/>
</dbReference>
<dbReference type="Pfam" id="PF09149">
    <property type="entry name" value="DUF1935"/>
    <property type="match status" value="1"/>
</dbReference>
<evidence type="ECO:0000313" key="3">
    <source>
        <dbReference type="EMBL" id="ORC88957.1"/>
    </source>
</evidence>
<feature type="region of interest" description="Disordered" evidence="1">
    <location>
        <begin position="62"/>
        <end position="91"/>
    </location>
</feature>
<feature type="compositionally biased region" description="Basic and acidic residues" evidence="1">
    <location>
        <begin position="9"/>
        <end position="26"/>
    </location>
</feature>
<gene>
    <name evidence="3" type="ORF">TM35_000141680</name>
</gene>
<reference evidence="3 4" key="1">
    <citation type="submission" date="2017-03" db="EMBL/GenBank/DDBJ databases">
        <title>An alternative strategy for trypanosome survival in the mammalian bloodstream revealed through genome and transcriptome analysis of the ubiquitous bovine parasite Trypanosoma (Megatrypanum) theileri.</title>
        <authorList>
            <person name="Kelly S."/>
            <person name="Ivens A."/>
            <person name="Mott A."/>
            <person name="O'Neill E."/>
            <person name="Emms D."/>
            <person name="Macleod O."/>
            <person name="Voorheis P."/>
            <person name="Matthews J."/>
            <person name="Matthews K."/>
            <person name="Carrington M."/>
        </authorList>
    </citation>
    <scope>NUCLEOTIDE SEQUENCE [LARGE SCALE GENOMIC DNA]</scope>
    <source>
        <strain evidence="3">Edinburgh</strain>
    </source>
</reference>
<dbReference type="Proteomes" id="UP000192257">
    <property type="component" value="Unassembled WGS sequence"/>
</dbReference>
<proteinExistence type="predicted"/>
<dbReference type="Gene3D" id="2.60.40.1180">
    <property type="entry name" value="Golgi alpha-mannosidase II"/>
    <property type="match status" value="1"/>
</dbReference>
<dbReference type="OrthoDB" id="10469929at2759"/>
<accession>A0A1X0NW92</accession>
<sequence length="173" mass="19466">MGGGISSSAKKEKQSPFRYGEPDKLKLPNSVEIGDGHTSICVAAHPNKRCVCFLLVTHLEEKKKEEKEQETEEEEKKEEQEKEEKKKKKKNNNTTPAFVQWTFYNDSKKDNVRVIVTFLGTSDGIQTVSPTTEMDHTSDGSLRVSAVVHAGETLPFVKGYVKAYLLKCEEVTE</sequence>
<evidence type="ECO:0000313" key="4">
    <source>
        <dbReference type="Proteomes" id="UP000192257"/>
    </source>
</evidence>
<dbReference type="VEuPathDB" id="TriTrypDB:TM35_000141680"/>
<dbReference type="InterPro" id="IPR015232">
    <property type="entry name" value="DUF1935"/>
</dbReference>
<comment type="caution">
    <text evidence="3">The sequence shown here is derived from an EMBL/GenBank/DDBJ whole genome shotgun (WGS) entry which is preliminary data.</text>
</comment>
<organism evidence="3 4">
    <name type="scientific">Trypanosoma theileri</name>
    <dbReference type="NCBI Taxonomy" id="67003"/>
    <lineage>
        <taxon>Eukaryota</taxon>
        <taxon>Discoba</taxon>
        <taxon>Euglenozoa</taxon>
        <taxon>Kinetoplastea</taxon>
        <taxon>Metakinetoplastina</taxon>
        <taxon>Trypanosomatida</taxon>
        <taxon>Trypanosomatidae</taxon>
        <taxon>Trypanosoma</taxon>
    </lineage>
</organism>
<dbReference type="SUPFAM" id="SSF101601">
    <property type="entry name" value="Smp-1-like"/>
    <property type="match status" value="1"/>
</dbReference>
<feature type="domain" description="DUF1935" evidence="2">
    <location>
        <begin position="100"/>
        <end position="170"/>
    </location>
</feature>
<dbReference type="RefSeq" id="XP_028883023.1">
    <property type="nucleotide sequence ID" value="XM_029025613.1"/>
</dbReference>
<dbReference type="AlphaFoldDB" id="A0A1X0NW92"/>
<feature type="region of interest" description="Disordered" evidence="1">
    <location>
        <begin position="1"/>
        <end position="30"/>
    </location>
</feature>
<name>A0A1X0NW92_9TRYP</name>
<dbReference type="InterPro" id="IPR013780">
    <property type="entry name" value="Glyco_hydro_b"/>
</dbReference>